<dbReference type="OrthoDB" id="7510450at2"/>
<name>A0A844ZPL5_9SPHN</name>
<feature type="signal peptide" evidence="1">
    <location>
        <begin position="1"/>
        <end position="20"/>
    </location>
</feature>
<keyword evidence="1" id="KW-0732">Signal</keyword>
<organism evidence="2 3">
    <name type="scientific">Alteraurantiacibacter aestuarii</name>
    <dbReference type="NCBI Taxonomy" id="650004"/>
    <lineage>
        <taxon>Bacteria</taxon>
        <taxon>Pseudomonadati</taxon>
        <taxon>Pseudomonadota</taxon>
        <taxon>Alphaproteobacteria</taxon>
        <taxon>Sphingomonadales</taxon>
        <taxon>Erythrobacteraceae</taxon>
        <taxon>Alteraurantiacibacter</taxon>
    </lineage>
</organism>
<dbReference type="Proteomes" id="UP000435243">
    <property type="component" value="Unassembled WGS sequence"/>
</dbReference>
<evidence type="ECO:0000256" key="1">
    <source>
        <dbReference type="SAM" id="SignalP"/>
    </source>
</evidence>
<gene>
    <name evidence="2" type="ORF">GRI32_02375</name>
</gene>
<dbReference type="AlphaFoldDB" id="A0A844ZPL5"/>
<sequence>MSKQLAISAAFSILAMSAFALFGTAQPAAAGDHGQMVGGQMTGAKAQASAPAIGHYVPAQAFFGPLISE</sequence>
<feature type="chain" id="PRO_5032771733" evidence="1">
    <location>
        <begin position="21"/>
        <end position="69"/>
    </location>
</feature>
<keyword evidence="3" id="KW-1185">Reference proteome</keyword>
<reference evidence="2 3" key="1">
    <citation type="submission" date="2019-12" db="EMBL/GenBank/DDBJ databases">
        <title>Genomic-based taxomic classification of the family Erythrobacteraceae.</title>
        <authorList>
            <person name="Xu L."/>
        </authorList>
    </citation>
    <scope>NUCLEOTIDE SEQUENCE [LARGE SCALE GENOMIC DNA]</scope>
    <source>
        <strain evidence="2 3">JCM 16339</strain>
    </source>
</reference>
<evidence type="ECO:0000313" key="3">
    <source>
        <dbReference type="Proteomes" id="UP000435243"/>
    </source>
</evidence>
<protein>
    <submittedName>
        <fullName evidence="2">Uncharacterized protein</fullName>
    </submittedName>
</protein>
<dbReference type="EMBL" id="WTYY01000001">
    <property type="protein sequence ID" value="MXO87579.1"/>
    <property type="molecule type" value="Genomic_DNA"/>
</dbReference>
<dbReference type="RefSeq" id="WP_160589504.1">
    <property type="nucleotide sequence ID" value="NZ_BAAAFP010000002.1"/>
</dbReference>
<comment type="caution">
    <text evidence="2">The sequence shown here is derived from an EMBL/GenBank/DDBJ whole genome shotgun (WGS) entry which is preliminary data.</text>
</comment>
<evidence type="ECO:0000313" key="2">
    <source>
        <dbReference type="EMBL" id="MXO87579.1"/>
    </source>
</evidence>
<proteinExistence type="predicted"/>
<accession>A0A844ZPL5</accession>